<accession>A0A6A6C6K4</accession>
<evidence type="ECO:0000313" key="2">
    <source>
        <dbReference type="EMBL" id="KAF2161512.1"/>
    </source>
</evidence>
<feature type="transmembrane region" description="Helical" evidence="1">
    <location>
        <begin position="185"/>
        <end position="207"/>
    </location>
</feature>
<dbReference type="OrthoDB" id="28755at2759"/>
<name>A0A6A6C6K4_ZASCE</name>
<feature type="transmembrane region" description="Helical" evidence="1">
    <location>
        <begin position="76"/>
        <end position="97"/>
    </location>
</feature>
<keyword evidence="3" id="KW-1185">Reference proteome</keyword>
<feature type="transmembrane region" description="Helical" evidence="1">
    <location>
        <begin position="37"/>
        <end position="56"/>
    </location>
</feature>
<keyword evidence="1" id="KW-0472">Membrane</keyword>
<dbReference type="Proteomes" id="UP000799537">
    <property type="component" value="Unassembled WGS sequence"/>
</dbReference>
<sequence>MSRFDMQQYLGPASIRLFGLSITVITARHLFEDGFHVPTFLSLAHVTIALVCKALFQSKNEARDPNEHRQHSLTSFAWLLVYTASITGALICAYQSLLHTKNTTLWMMILSLHWDSLLPEDARSLLERSSSTWLVEILRYTTFAICVALLFLQDHHMTNEFEYLTLGAAGCMVIAKRSFEEAREVSFAGWGAHTFALAVSLVPILAFMAPNEWKNSGDFALYGHLGLLLLNLPAGAAVLYDGAAVSQAADDEDEHTHISEHSGLDRICVAVCLVVLTALDNLLFQSRPTMTTIGQWVAFVVALLATMDFESALVQWEQLKLPWIRHPWLDNVRQIRLPSEDHEDEDEDHVGEVHDEHTQSNESIHYSTWLPLAFQSMLNALVWLLVLHAALMNRKFDTSYSQNSSRPPRLDIVIARYEEPIETVADAVHSILQIPKIAAMNTTVLIYNKGSDIDISSRFPLASDVIVSPRKNVGREGETFLSHLLNESYSFADHTLFMQAEPHELHWLVARIRQYFIQNTDFLSLSYTGSFCSACDRCWDISGWHEGSIVKDIFEQTNPDEDCSGISLTYRAQFIASRARMERINRGTVEHIRERLVGNDAFGFSLERLWGMIFGCPSISSSCPSLWSGQMGIFAPGGAGDCQCLDSEQL</sequence>
<dbReference type="AlphaFoldDB" id="A0A6A6C6K4"/>
<feature type="transmembrane region" description="Helical" evidence="1">
    <location>
        <begin position="219"/>
        <end position="243"/>
    </location>
</feature>
<organism evidence="2 3">
    <name type="scientific">Zasmidium cellare ATCC 36951</name>
    <dbReference type="NCBI Taxonomy" id="1080233"/>
    <lineage>
        <taxon>Eukaryota</taxon>
        <taxon>Fungi</taxon>
        <taxon>Dikarya</taxon>
        <taxon>Ascomycota</taxon>
        <taxon>Pezizomycotina</taxon>
        <taxon>Dothideomycetes</taxon>
        <taxon>Dothideomycetidae</taxon>
        <taxon>Mycosphaerellales</taxon>
        <taxon>Mycosphaerellaceae</taxon>
        <taxon>Zasmidium</taxon>
    </lineage>
</organism>
<keyword evidence="1" id="KW-1133">Transmembrane helix</keyword>
<dbReference type="PANTHER" id="PTHR37490">
    <property type="entry name" value="EXPRESSED PROTEIN"/>
    <property type="match status" value="1"/>
</dbReference>
<keyword evidence="1" id="KW-0812">Transmembrane</keyword>
<dbReference type="RefSeq" id="XP_033662401.1">
    <property type="nucleotide sequence ID" value="XM_033808941.1"/>
</dbReference>
<reference evidence="2" key="1">
    <citation type="journal article" date="2020" name="Stud. Mycol.">
        <title>101 Dothideomycetes genomes: a test case for predicting lifestyles and emergence of pathogens.</title>
        <authorList>
            <person name="Haridas S."/>
            <person name="Albert R."/>
            <person name="Binder M."/>
            <person name="Bloem J."/>
            <person name="Labutti K."/>
            <person name="Salamov A."/>
            <person name="Andreopoulos B."/>
            <person name="Baker S."/>
            <person name="Barry K."/>
            <person name="Bills G."/>
            <person name="Bluhm B."/>
            <person name="Cannon C."/>
            <person name="Castanera R."/>
            <person name="Culley D."/>
            <person name="Daum C."/>
            <person name="Ezra D."/>
            <person name="Gonzalez J."/>
            <person name="Henrissat B."/>
            <person name="Kuo A."/>
            <person name="Liang C."/>
            <person name="Lipzen A."/>
            <person name="Lutzoni F."/>
            <person name="Magnuson J."/>
            <person name="Mondo S."/>
            <person name="Nolan M."/>
            <person name="Ohm R."/>
            <person name="Pangilinan J."/>
            <person name="Park H.-J."/>
            <person name="Ramirez L."/>
            <person name="Alfaro M."/>
            <person name="Sun H."/>
            <person name="Tritt A."/>
            <person name="Yoshinaga Y."/>
            <person name="Zwiers L.-H."/>
            <person name="Turgeon B."/>
            <person name="Goodwin S."/>
            <person name="Spatafora J."/>
            <person name="Crous P."/>
            <person name="Grigoriev I."/>
        </authorList>
    </citation>
    <scope>NUCLEOTIDE SEQUENCE</scope>
    <source>
        <strain evidence="2">ATCC 36951</strain>
    </source>
</reference>
<gene>
    <name evidence="2" type="ORF">M409DRAFT_28239</name>
</gene>
<evidence type="ECO:0000313" key="3">
    <source>
        <dbReference type="Proteomes" id="UP000799537"/>
    </source>
</evidence>
<protein>
    <submittedName>
        <fullName evidence="2">Uncharacterized protein</fullName>
    </submittedName>
</protein>
<feature type="transmembrane region" description="Helical" evidence="1">
    <location>
        <begin position="9"/>
        <end position="31"/>
    </location>
</feature>
<evidence type="ECO:0000256" key="1">
    <source>
        <dbReference type="SAM" id="Phobius"/>
    </source>
</evidence>
<dbReference type="PANTHER" id="PTHR37490:SF1">
    <property type="entry name" value="GLYCOSYLTRANSFERASE 2-LIKE DOMAIN-CONTAINING PROTEIN"/>
    <property type="match status" value="1"/>
</dbReference>
<feature type="transmembrane region" description="Helical" evidence="1">
    <location>
        <begin position="133"/>
        <end position="152"/>
    </location>
</feature>
<dbReference type="EMBL" id="ML993619">
    <property type="protein sequence ID" value="KAF2161512.1"/>
    <property type="molecule type" value="Genomic_DNA"/>
</dbReference>
<dbReference type="GeneID" id="54562213"/>
<feature type="transmembrane region" description="Helical" evidence="1">
    <location>
        <begin position="369"/>
        <end position="391"/>
    </location>
</feature>
<dbReference type="InterPro" id="IPR021838">
    <property type="entry name" value="DUF3431"/>
</dbReference>
<dbReference type="Pfam" id="PF11913">
    <property type="entry name" value="DUF3431"/>
    <property type="match status" value="1"/>
</dbReference>
<proteinExistence type="predicted"/>